<keyword evidence="2" id="KW-1185">Reference proteome</keyword>
<evidence type="ECO:0000313" key="2">
    <source>
        <dbReference type="Proteomes" id="UP000594468"/>
    </source>
</evidence>
<proteinExistence type="predicted"/>
<evidence type="ECO:0000313" key="1">
    <source>
        <dbReference type="EMBL" id="QPC80819.1"/>
    </source>
</evidence>
<dbReference type="KEGG" id="pmet:G4Y79_13990"/>
<accession>A0A7S8ICZ3</accession>
<gene>
    <name evidence="1" type="ORF">G4Y79_13990</name>
</gene>
<reference evidence="1 2" key="1">
    <citation type="submission" date="2020-02" db="EMBL/GenBank/DDBJ databases">
        <authorList>
            <person name="Zheng R.K."/>
            <person name="Sun C.M."/>
        </authorList>
    </citation>
    <scope>NUCLEOTIDE SEQUENCE [LARGE SCALE GENOMIC DNA]</scope>
    <source>
        <strain evidence="2">rifampicinis</strain>
    </source>
</reference>
<dbReference type="AlphaFoldDB" id="A0A7S8ICZ3"/>
<sequence length="132" mass="15332">MAFEVEWLDKEQLILRIRFIDHVSWSEFYDSIHYAHNVVLHAHHRVNLVIEDQAGLPDGNSLMHFRTAMANQPTNLKQVFIIPKTEPNQTIKLALMKRFSSILQNIMPSKSSIIFVTSLAEVYRYIDKAHAT</sequence>
<protein>
    <recommendedName>
        <fullName evidence="3">STAS/SEC14 domain-containing protein</fullName>
    </recommendedName>
</protein>
<dbReference type="Proteomes" id="UP000594468">
    <property type="component" value="Chromosome"/>
</dbReference>
<dbReference type="RefSeq" id="WP_195168894.1">
    <property type="nucleotide sequence ID" value="NZ_CP062983.1"/>
</dbReference>
<organism evidence="1 2">
    <name type="scientific">Phototrophicus methaneseepsis</name>
    <dbReference type="NCBI Taxonomy" id="2710758"/>
    <lineage>
        <taxon>Bacteria</taxon>
        <taxon>Bacillati</taxon>
        <taxon>Chloroflexota</taxon>
        <taxon>Candidatus Thermofontia</taxon>
        <taxon>Phototrophicales</taxon>
        <taxon>Phototrophicaceae</taxon>
        <taxon>Phototrophicus</taxon>
    </lineage>
</organism>
<evidence type="ECO:0008006" key="3">
    <source>
        <dbReference type="Google" id="ProtNLM"/>
    </source>
</evidence>
<dbReference type="EMBL" id="CP062983">
    <property type="protein sequence ID" value="QPC80819.1"/>
    <property type="molecule type" value="Genomic_DNA"/>
</dbReference>
<name>A0A7S8ICZ3_9CHLR</name>